<dbReference type="Gene3D" id="3.30.54.20">
    <property type="match status" value="1"/>
</dbReference>
<dbReference type="FunFam" id="3.30.930.10:FF:000004">
    <property type="entry name" value="Alanine--tRNA ligase"/>
    <property type="match status" value="1"/>
</dbReference>
<feature type="binding site" evidence="11">
    <location>
        <position position="595"/>
    </location>
    <ligand>
        <name>Zn(2+)</name>
        <dbReference type="ChEBI" id="CHEBI:29105"/>
    </ligand>
</feature>
<evidence type="ECO:0000256" key="13">
    <source>
        <dbReference type="SAM" id="MobiDB-lite"/>
    </source>
</evidence>
<keyword evidence="6 11" id="KW-0862">Zinc</keyword>
<dbReference type="InterPro" id="IPR050058">
    <property type="entry name" value="Ala-tRNA_ligase"/>
</dbReference>
<evidence type="ECO:0000256" key="12">
    <source>
        <dbReference type="SAM" id="Coils"/>
    </source>
</evidence>
<evidence type="ECO:0000256" key="8">
    <source>
        <dbReference type="ARBA" id="ARBA00022884"/>
    </source>
</evidence>
<dbReference type="GO" id="GO:0004813">
    <property type="term" value="F:alanine-tRNA ligase activity"/>
    <property type="evidence" value="ECO:0007669"/>
    <property type="project" value="UniProtKB-UniRule"/>
</dbReference>
<keyword evidence="7 11" id="KW-0067">ATP-binding</keyword>
<comment type="subcellular location">
    <subcellularLocation>
        <location evidence="11">Cytoplasm</location>
    </subcellularLocation>
</comment>
<dbReference type="InterPro" id="IPR012947">
    <property type="entry name" value="tRNA_SAD"/>
</dbReference>
<dbReference type="PRINTS" id="PR00980">
    <property type="entry name" value="TRNASYNTHALA"/>
</dbReference>
<name>A0A450U8W8_9GAMM</name>
<feature type="domain" description="Alanyl-transfer RNA synthetases family profile" evidence="14">
    <location>
        <begin position="2"/>
        <end position="740"/>
    </location>
</feature>
<dbReference type="EC" id="6.1.1.7" evidence="11"/>
<keyword evidence="10 11" id="KW-0030">Aminoacyl-tRNA synthetase</keyword>
<evidence type="ECO:0000256" key="10">
    <source>
        <dbReference type="ARBA" id="ARBA00023146"/>
    </source>
</evidence>
<feature type="compositionally biased region" description="Gly residues" evidence="13">
    <location>
        <begin position="871"/>
        <end position="886"/>
    </location>
</feature>
<dbReference type="Gene3D" id="3.30.930.10">
    <property type="entry name" value="Bira Bifunctional Protein, Domain 2"/>
    <property type="match status" value="1"/>
</dbReference>
<dbReference type="HAMAP" id="MF_00036_B">
    <property type="entry name" value="Ala_tRNA_synth_B"/>
    <property type="match status" value="1"/>
</dbReference>
<dbReference type="InterPro" id="IPR018162">
    <property type="entry name" value="Ala-tRNA-ligase_IIc_anticod-bd"/>
</dbReference>
<dbReference type="SUPFAM" id="SSF50447">
    <property type="entry name" value="Translation proteins"/>
    <property type="match status" value="1"/>
</dbReference>
<keyword evidence="5 11" id="KW-0547">Nucleotide-binding</keyword>
<evidence type="ECO:0000256" key="11">
    <source>
        <dbReference type="HAMAP-Rule" id="MF_00036"/>
    </source>
</evidence>
<dbReference type="GO" id="GO:0045892">
    <property type="term" value="P:negative regulation of DNA-templated transcription"/>
    <property type="evidence" value="ECO:0007669"/>
    <property type="project" value="TreeGrafter"/>
</dbReference>
<dbReference type="Pfam" id="PF01411">
    <property type="entry name" value="tRNA-synt_2c"/>
    <property type="match status" value="1"/>
</dbReference>
<dbReference type="GO" id="GO:0002161">
    <property type="term" value="F:aminoacyl-tRNA deacylase activity"/>
    <property type="evidence" value="ECO:0007669"/>
    <property type="project" value="TreeGrafter"/>
</dbReference>
<evidence type="ECO:0000256" key="6">
    <source>
        <dbReference type="ARBA" id="ARBA00022833"/>
    </source>
</evidence>
<dbReference type="InterPro" id="IPR018164">
    <property type="entry name" value="Ala-tRNA-synth_IIc_N"/>
</dbReference>
<comment type="similarity">
    <text evidence="1 11">Belongs to the class-II aminoacyl-tRNA synthetase family.</text>
</comment>
<dbReference type="InterPro" id="IPR023033">
    <property type="entry name" value="Ala_tRNA_ligase_euk/bac"/>
</dbReference>
<dbReference type="Gene3D" id="3.30.980.10">
    <property type="entry name" value="Threonyl-trna Synthetase, Chain A, domain 2"/>
    <property type="match status" value="1"/>
</dbReference>
<reference evidence="15" key="1">
    <citation type="submission" date="2019-02" db="EMBL/GenBank/DDBJ databases">
        <authorList>
            <person name="Gruber-Vodicka R. H."/>
            <person name="Seah K. B. B."/>
        </authorList>
    </citation>
    <scope>NUCLEOTIDE SEQUENCE</scope>
    <source>
        <strain evidence="17">BECK_SA2B12</strain>
        <strain evidence="15">BECK_SA2B15</strain>
        <strain evidence="16">BECK_SA2B20</strain>
    </source>
</reference>
<keyword evidence="2 11" id="KW-0820">tRNA-binding</keyword>
<keyword evidence="3 11" id="KW-0436">Ligase</keyword>
<proteinExistence type="inferred from homology"/>
<evidence type="ECO:0000259" key="14">
    <source>
        <dbReference type="PROSITE" id="PS50860"/>
    </source>
</evidence>
<accession>A0A450U8W8</accession>
<dbReference type="InterPro" id="IPR018163">
    <property type="entry name" value="Thr/Ala-tRNA-synth_IIc_edit"/>
</dbReference>
<evidence type="ECO:0000313" key="17">
    <source>
        <dbReference type="EMBL" id="VFJ94768.1"/>
    </source>
</evidence>
<keyword evidence="9 11" id="KW-0648">Protein biosynthesis</keyword>
<dbReference type="NCBIfam" id="TIGR00344">
    <property type="entry name" value="alaS"/>
    <property type="match status" value="1"/>
</dbReference>
<dbReference type="GO" id="GO:0008270">
    <property type="term" value="F:zinc ion binding"/>
    <property type="evidence" value="ECO:0007669"/>
    <property type="project" value="UniProtKB-UniRule"/>
</dbReference>
<keyword evidence="8 11" id="KW-0694">RNA-binding</keyword>
<sequence length="911" mass="99814">MTTSEQLRTAFLRFFGDRDHEIVPSSPLVPADDATLLFTNAGMVQFKEAFLGHETRVFPRAVSSQRCVRAGGKHNDLENVGYTARHHTFFEMLGNFSFGDYFKREAIDYAWTFLTKELALPPERLWITVFREDDESADIWLNEIGVSPKRFSRCGAEDNFWSMGETGPCGPCSEIFYDHGAGIPGGPPGSPDQDGDRYVEIWNLVFMQFNRDAKGNLTPLPRPSVDTGMGLERLAAVSQGVHSTFETDLFRHLVAAAADIVGTQSVHGQTTHPISPDDKSLRVIADHIRSSAFLITDGVYPANEGRGYVLRRIIRRAIRHGHRLGAREPFFFRLVAALSREMGEAYPELADQRALVARVLRQEEERFLETLDQGMTVLEQVIGELDGHVIPGEAAFRLYDTYGFPLDLTADVARERGLSLDDAGFRREMEKQRERARASHRFSAGAMGGEGFEAFALEGTPCEFTGYDQVAGDAEIVAIHVMPSHDGAGKGSGDRKPTAASEKHQTDRLEAGQSGLIVLDRTPFYAESGGQIGDRGMLSVENSSTGNIRFTVLDTKRHGKTIVHLGKMVEGVLRVGDPIQARVNPARRLATARGHSATHLLHAALRETLGDHVAQKGSLVTPDRLRFDFSHFEPVQDQQLRAIEGRVCQWVMENLQVTTRLMPLKAAMAAGVLALFGEKYEENVRVLAIGRRSTELCGGTHVDRSGDIGPFRIVSETGVAAGVRRIEALTGNGALDWMGRGQERLARISSLLKGDPDKIEDKLEQLLARNRELTRELEKLTAKLATRQGGELAARAVAVDGIRVLATRLENVDPKSLRDTVDQLKGKLAPAAIVLATTQGKKIHLVAGVTPDCTNRLPAKSLVNFVAKQVGGKGGGRPDMAQGGGDDPSRLDTALNSVPGWVAEQLSVTDT</sequence>
<feature type="region of interest" description="Disordered" evidence="13">
    <location>
        <begin position="484"/>
        <end position="508"/>
    </location>
</feature>
<keyword evidence="11" id="KW-0963">Cytoplasm</keyword>
<dbReference type="GO" id="GO:0006419">
    <property type="term" value="P:alanyl-tRNA aminoacylation"/>
    <property type="evidence" value="ECO:0007669"/>
    <property type="project" value="UniProtKB-UniRule"/>
</dbReference>
<evidence type="ECO:0000256" key="3">
    <source>
        <dbReference type="ARBA" id="ARBA00022598"/>
    </source>
</evidence>
<dbReference type="SUPFAM" id="SSF55681">
    <property type="entry name" value="Class II aaRS and biotin synthetases"/>
    <property type="match status" value="1"/>
</dbReference>
<dbReference type="InterPro" id="IPR002318">
    <property type="entry name" value="Ala-tRNA-lgiase_IIc"/>
</dbReference>
<evidence type="ECO:0000256" key="7">
    <source>
        <dbReference type="ARBA" id="ARBA00022840"/>
    </source>
</evidence>
<feature type="compositionally biased region" description="Basic and acidic residues" evidence="13">
    <location>
        <begin position="492"/>
        <end position="508"/>
    </location>
</feature>
<dbReference type="FunFam" id="3.30.54.20:FF:000001">
    <property type="entry name" value="Alanine--tRNA ligase"/>
    <property type="match status" value="1"/>
</dbReference>
<dbReference type="Gene3D" id="2.40.30.130">
    <property type="match status" value="1"/>
</dbReference>
<evidence type="ECO:0000256" key="4">
    <source>
        <dbReference type="ARBA" id="ARBA00022723"/>
    </source>
</evidence>
<dbReference type="Gene3D" id="6.10.250.550">
    <property type="match status" value="1"/>
</dbReference>
<dbReference type="GO" id="GO:0000049">
    <property type="term" value="F:tRNA binding"/>
    <property type="evidence" value="ECO:0007669"/>
    <property type="project" value="UniProtKB-KW"/>
</dbReference>
<evidence type="ECO:0000256" key="5">
    <source>
        <dbReference type="ARBA" id="ARBA00022741"/>
    </source>
</evidence>
<dbReference type="GO" id="GO:0005829">
    <property type="term" value="C:cytosol"/>
    <property type="evidence" value="ECO:0007669"/>
    <property type="project" value="TreeGrafter"/>
</dbReference>
<evidence type="ECO:0000256" key="9">
    <source>
        <dbReference type="ARBA" id="ARBA00022917"/>
    </source>
</evidence>
<comment type="catalytic activity">
    <reaction evidence="11">
        <text>tRNA(Ala) + L-alanine + ATP = L-alanyl-tRNA(Ala) + AMP + diphosphate</text>
        <dbReference type="Rhea" id="RHEA:12540"/>
        <dbReference type="Rhea" id="RHEA-COMP:9657"/>
        <dbReference type="Rhea" id="RHEA-COMP:9923"/>
        <dbReference type="ChEBI" id="CHEBI:30616"/>
        <dbReference type="ChEBI" id="CHEBI:33019"/>
        <dbReference type="ChEBI" id="CHEBI:57972"/>
        <dbReference type="ChEBI" id="CHEBI:78442"/>
        <dbReference type="ChEBI" id="CHEBI:78497"/>
        <dbReference type="ChEBI" id="CHEBI:456215"/>
        <dbReference type="EC" id="6.1.1.7"/>
    </reaction>
</comment>
<feature type="binding site" evidence="11">
    <location>
        <position position="701"/>
    </location>
    <ligand>
        <name>Zn(2+)</name>
        <dbReference type="ChEBI" id="CHEBI:29105"/>
    </ligand>
</feature>
<evidence type="ECO:0000313" key="15">
    <source>
        <dbReference type="EMBL" id="VFJ88470.1"/>
    </source>
</evidence>
<dbReference type="SMART" id="SM00863">
    <property type="entry name" value="tRNA_SAD"/>
    <property type="match status" value="1"/>
</dbReference>
<evidence type="ECO:0000256" key="1">
    <source>
        <dbReference type="ARBA" id="ARBA00008226"/>
    </source>
</evidence>
<feature type="binding site" evidence="11">
    <location>
        <position position="697"/>
    </location>
    <ligand>
        <name>Zn(2+)</name>
        <dbReference type="ChEBI" id="CHEBI:29105"/>
    </ligand>
</feature>
<dbReference type="Pfam" id="PF02272">
    <property type="entry name" value="DHHA1"/>
    <property type="match status" value="1"/>
</dbReference>
<feature type="coiled-coil region" evidence="12">
    <location>
        <begin position="756"/>
        <end position="783"/>
    </location>
</feature>
<dbReference type="FunFam" id="3.30.980.10:FF:000004">
    <property type="entry name" value="Alanine--tRNA ligase, cytoplasmic"/>
    <property type="match status" value="1"/>
</dbReference>
<dbReference type="Pfam" id="PF07973">
    <property type="entry name" value="tRNA_SAD"/>
    <property type="match status" value="1"/>
</dbReference>
<dbReference type="PANTHER" id="PTHR11777">
    <property type="entry name" value="ALANYL-TRNA SYNTHETASE"/>
    <property type="match status" value="1"/>
</dbReference>
<dbReference type="Gene3D" id="3.10.310.40">
    <property type="match status" value="1"/>
</dbReference>
<dbReference type="EMBL" id="CAADFG010000008">
    <property type="protein sequence ID" value="VFJ88470.1"/>
    <property type="molecule type" value="Genomic_DNA"/>
</dbReference>
<comment type="cofactor">
    <cofactor evidence="11">
        <name>Zn(2+)</name>
        <dbReference type="ChEBI" id="CHEBI:29105"/>
    </cofactor>
    <text evidence="11">Binds 1 zinc ion per subunit.</text>
</comment>
<dbReference type="EMBL" id="CAADFI010000034">
    <property type="protein sequence ID" value="VFJ92803.1"/>
    <property type="molecule type" value="Genomic_DNA"/>
</dbReference>
<dbReference type="AlphaFoldDB" id="A0A450U8W8"/>
<dbReference type="FunFam" id="3.10.310.40:FF:000001">
    <property type="entry name" value="Alanine--tRNA ligase"/>
    <property type="match status" value="1"/>
</dbReference>
<comment type="domain">
    <text evidence="11">Consists of three domains; the N-terminal catalytic domain, the editing domain and the C-terminal C-Ala domain. The editing domain removes incorrectly charged amino acids, while the C-Ala domain, along with tRNA(Ala), serves as a bridge to cooperatively bring together the editing and aminoacylation centers thus stimulating deacylation of misacylated tRNAs.</text>
</comment>
<evidence type="ECO:0000256" key="2">
    <source>
        <dbReference type="ARBA" id="ARBA00022555"/>
    </source>
</evidence>
<dbReference type="InterPro" id="IPR018165">
    <property type="entry name" value="Ala-tRNA-synth_IIc_core"/>
</dbReference>
<dbReference type="PANTHER" id="PTHR11777:SF9">
    <property type="entry name" value="ALANINE--TRNA LIGASE, CYTOPLASMIC"/>
    <property type="match status" value="1"/>
</dbReference>
<dbReference type="CDD" id="cd00673">
    <property type="entry name" value="AlaRS_core"/>
    <property type="match status" value="1"/>
</dbReference>
<protein>
    <recommendedName>
        <fullName evidence="11">Alanine--tRNA ligase</fullName>
        <ecNumber evidence="11">6.1.1.7</ecNumber>
    </recommendedName>
    <alternativeName>
        <fullName evidence="11">Alanyl-tRNA synthetase</fullName>
        <shortName evidence="11">AlaRS</shortName>
    </alternativeName>
</protein>
<comment type="function">
    <text evidence="11">Catalyzes the attachment of alanine to tRNA(Ala) in a two-step reaction: alanine is first activated by ATP to form Ala-AMP and then transferred to the acceptor end of tRNA(Ala). Also edits incorrectly charged Ser-tRNA(Ala) and Gly-tRNA(Ala) via its editing domain.</text>
</comment>
<gene>
    <name evidence="11" type="primary">alaS</name>
    <name evidence="15" type="ORF">BECKH772A_GA0070896_1000845</name>
    <name evidence="16" type="ORF">BECKH772B_GA0070898_100346</name>
    <name evidence="17" type="ORF">BECKH772C_GA0070978_100015</name>
</gene>
<dbReference type="SUPFAM" id="SSF55186">
    <property type="entry name" value="ThrRS/AlaRS common domain"/>
    <property type="match status" value="1"/>
</dbReference>
<dbReference type="InterPro" id="IPR045864">
    <property type="entry name" value="aa-tRNA-synth_II/BPL/LPL"/>
</dbReference>
<evidence type="ECO:0000313" key="16">
    <source>
        <dbReference type="EMBL" id="VFJ92803.1"/>
    </source>
</evidence>
<feature type="region of interest" description="Disordered" evidence="13">
    <location>
        <begin position="871"/>
        <end position="896"/>
    </location>
</feature>
<dbReference type="PROSITE" id="PS50860">
    <property type="entry name" value="AA_TRNA_LIGASE_II_ALA"/>
    <property type="match status" value="1"/>
</dbReference>
<dbReference type="EMBL" id="CAADFJ010000001">
    <property type="protein sequence ID" value="VFJ94768.1"/>
    <property type="molecule type" value="Genomic_DNA"/>
</dbReference>
<dbReference type="SUPFAM" id="SSF101353">
    <property type="entry name" value="Putative anticodon-binding domain of alanyl-tRNA synthetase (AlaRS)"/>
    <property type="match status" value="1"/>
</dbReference>
<dbReference type="GO" id="GO:0005524">
    <property type="term" value="F:ATP binding"/>
    <property type="evidence" value="ECO:0007669"/>
    <property type="project" value="UniProtKB-UniRule"/>
</dbReference>
<keyword evidence="4 11" id="KW-0479">Metal-binding</keyword>
<dbReference type="InterPro" id="IPR003156">
    <property type="entry name" value="DHHA1_dom"/>
</dbReference>
<dbReference type="InterPro" id="IPR009000">
    <property type="entry name" value="Transl_B-barrel_sf"/>
</dbReference>
<organism evidence="15">
    <name type="scientific">Candidatus Kentrum eta</name>
    <dbReference type="NCBI Taxonomy" id="2126337"/>
    <lineage>
        <taxon>Bacteria</taxon>
        <taxon>Pseudomonadati</taxon>
        <taxon>Pseudomonadota</taxon>
        <taxon>Gammaproteobacteria</taxon>
        <taxon>Candidatus Kentrum</taxon>
    </lineage>
</organism>
<feature type="binding site" evidence="11">
    <location>
        <position position="599"/>
    </location>
    <ligand>
        <name>Zn(2+)</name>
        <dbReference type="ChEBI" id="CHEBI:29105"/>
    </ligand>
</feature>
<keyword evidence="12" id="KW-0175">Coiled coil</keyword>